<keyword evidence="5" id="KW-0443">Lipid metabolism</keyword>
<feature type="domain" description="Carrier" evidence="9">
    <location>
        <begin position="1766"/>
        <end position="1841"/>
    </location>
</feature>
<organism evidence="12 13">
    <name type="scientific">Jhaorihella thermophila</name>
    <dbReference type="NCBI Taxonomy" id="488547"/>
    <lineage>
        <taxon>Bacteria</taxon>
        <taxon>Pseudomonadati</taxon>
        <taxon>Pseudomonadota</taxon>
        <taxon>Alphaproteobacteria</taxon>
        <taxon>Rhodobacterales</taxon>
        <taxon>Paracoccaceae</taxon>
        <taxon>Jhaorihella</taxon>
    </lineage>
</organism>
<dbReference type="GO" id="GO:0004312">
    <property type="term" value="F:fatty acid synthase activity"/>
    <property type="evidence" value="ECO:0007669"/>
    <property type="project" value="TreeGrafter"/>
</dbReference>
<dbReference type="InterPro" id="IPR013968">
    <property type="entry name" value="PKS_KR"/>
</dbReference>
<dbReference type="Gene3D" id="3.30.70.3290">
    <property type="match status" value="1"/>
</dbReference>
<dbReference type="Gene3D" id="3.40.50.1820">
    <property type="entry name" value="alpha/beta hydrolase"/>
    <property type="match status" value="1"/>
</dbReference>
<evidence type="ECO:0000256" key="5">
    <source>
        <dbReference type="ARBA" id="ARBA00023098"/>
    </source>
</evidence>
<evidence type="ECO:0000259" key="11">
    <source>
        <dbReference type="PROSITE" id="PS52019"/>
    </source>
</evidence>
<dbReference type="InterPro" id="IPR029058">
    <property type="entry name" value="AB_hydrolase_fold"/>
</dbReference>
<dbReference type="Pfam" id="PF00109">
    <property type="entry name" value="ketoacyl-synt"/>
    <property type="match status" value="1"/>
</dbReference>
<dbReference type="InterPro" id="IPR036736">
    <property type="entry name" value="ACP-like_sf"/>
</dbReference>
<dbReference type="InterPro" id="IPR049490">
    <property type="entry name" value="C883_1060-like_KR_N"/>
</dbReference>
<dbReference type="Pfam" id="PF00550">
    <property type="entry name" value="PP-binding"/>
    <property type="match status" value="1"/>
</dbReference>
<dbReference type="InterPro" id="IPR049900">
    <property type="entry name" value="PKS_mFAS_DH"/>
</dbReference>
<dbReference type="PROSITE" id="PS52019">
    <property type="entry name" value="PKS_MFAS_DH"/>
    <property type="match status" value="1"/>
</dbReference>
<dbReference type="SMART" id="SM00827">
    <property type="entry name" value="PKS_AT"/>
    <property type="match status" value="1"/>
</dbReference>
<dbReference type="Gene3D" id="3.10.129.110">
    <property type="entry name" value="Polyketide synthase dehydratase"/>
    <property type="match status" value="1"/>
</dbReference>
<dbReference type="FunFam" id="1.10.1200.10:FF:000016">
    <property type="entry name" value="Non-ribosomal peptide synthase"/>
    <property type="match status" value="1"/>
</dbReference>
<dbReference type="InterPro" id="IPR020802">
    <property type="entry name" value="TesA-like"/>
</dbReference>
<evidence type="ECO:0000313" key="12">
    <source>
        <dbReference type="EMBL" id="SEF61257.1"/>
    </source>
</evidence>
<dbReference type="InterPro" id="IPR020806">
    <property type="entry name" value="PKS_PP-bd"/>
</dbReference>
<dbReference type="PROSITE" id="PS50075">
    <property type="entry name" value="CARRIER"/>
    <property type="match status" value="1"/>
</dbReference>
<dbReference type="Pfam" id="PF22621">
    <property type="entry name" value="CurL-like_PKS_C"/>
    <property type="match status" value="1"/>
</dbReference>
<keyword evidence="13" id="KW-1185">Reference proteome</keyword>
<dbReference type="Pfam" id="PF02801">
    <property type="entry name" value="Ketoacyl-synt_C"/>
    <property type="match status" value="1"/>
</dbReference>
<dbReference type="Pfam" id="PF08659">
    <property type="entry name" value="KR"/>
    <property type="match status" value="1"/>
</dbReference>
<dbReference type="InterPro" id="IPR014031">
    <property type="entry name" value="Ketoacyl_synth_C"/>
</dbReference>
<keyword evidence="4" id="KW-0276">Fatty acid metabolism</keyword>
<evidence type="ECO:0000256" key="8">
    <source>
        <dbReference type="SAM" id="MobiDB-lite"/>
    </source>
</evidence>
<feature type="active site" description="Proton acceptor; for dehydratase activity" evidence="7">
    <location>
        <position position="1416"/>
    </location>
</feature>
<dbReference type="Pfam" id="PF21394">
    <property type="entry name" value="Beta-ketacyl_N"/>
    <property type="match status" value="1"/>
</dbReference>
<dbReference type="Pfam" id="PF00975">
    <property type="entry name" value="Thioesterase"/>
    <property type="match status" value="1"/>
</dbReference>
<dbReference type="Proteomes" id="UP000236742">
    <property type="component" value="Unassembled WGS sequence"/>
</dbReference>
<protein>
    <submittedName>
        <fullName evidence="12">Acyl transferase domain-containing protein</fullName>
    </submittedName>
</protein>
<dbReference type="InterPro" id="IPR001031">
    <property type="entry name" value="Thioesterase"/>
</dbReference>
<evidence type="ECO:0000313" key="13">
    <source>
        <dbReference type="Proteomes" id="UP000236742"/>
    </source>
</evidence>
<dbReference type="Pfam" id="PF00698">
    <property type="entry name" value="Acyl_transf_1"/>
    <property type="match status" value="1"/>
</dbReference>
<dbReference type="Gene3D" id="3.40.50.720">
    <property type="entry name" value="NAD(P)-binding Rossmann-like Domain"/>
    <property type="match status" value="1"/>
</dbReference>
<dbReference type="InterPro" id="IPR001227">
    <property type="entry name" value="Ac_transferase_dom_sf"/>
</dbReference>
<dbReference type="InterPro" id="IPR036291">
    <property type="entry name" value="NAD(P)-bd_dom_sf"/>
</dbReference>
<feature type="domain" description="Ketosynthase family 3 (KS3)" evidence="10">
    <location>
        <begin position="9"/>
        <end position="436"/>
    </location>
</feature>
<evidence type="ECO:0000259" key="10">
    <source>
        <dbReference type="PROSITE" id="PS52004"/>
    </source>
</evidence>
<dbReference type="Gene3D" id="3.40.47.10">
    <property type="match status" value="1"/>
</dbReference>
<dbReference type="SUPFAM" id="SSF55048">
    <property type="entry name" value="Probable ACP-binding domain of malonyl-CoA ACP transacylase"/>
    <property type="match status" value="1"/>
</dbReference>
<dbReference type="InterPro" id="IPR057326">
    <property type="entry name" value="KR_dom"/>
</dbReference>
<dbReference type="CDD" id="cd08953">
    <property type="entry name" value="KR_2_SDR_x"/>
    <property type="match status" value="1"/>
</dbReference>
<dbReference type="PROSITE" id="PS52004">
    <property type="entry name" value="KS3_2"/>
    <property type="match status" value="1"/>
</dbReference>
<dbReference type="SUPFAM" id="SSF52151">
    <property type="entry name" value="FabD/lysophospholipase-like"/>
    <property type="match status" value="1"/>
</dbReference>
<dbReference type="InterPro" id="IPR050091">
    <property type="entry name" value="PKS_NRPS_Biosynth_Enz"/>
</dbReference>
<feature type="region of interest" description="Disordered" evidence="8">
    <location>
        <begin position="2135"/>
        <end position="2158"/>
    </location>
</feature>
<dbReference type="SUPFAM" id="SSF53901">
    <property type="entry name" value="Thiolase-like"/>
    <property type="match status" value="1"/>
</dbReference>
<dbReference type="GO" id="GO:0044550">
    <property type="term" value="P:secondary metabolite biosynthetic process"/>
    <property type="evidence" value="ECO:0007669"/>
    <property type="project" value="UniProtKB-ARBA"/>
</dbReference>
<accession>A0A1H5TGY5</accession>
<dbReference type="InterPro" id="IPR049552">
    <property type="entry name" value="PKS_DH_N"/>
</dbReference>
<dbReference type="Gene3D" id="3.30.70.250">
    <property type="entry name" value="Malonyl-CoA ACP transacylase, ACP-binding"/>
    <property type="match status" value="1"/>
</dbReference>
<gene>
    <name evidence="12" type="ORF">SAMN05421751_102235</name>
</gene>
<dbReference type="GO" id="GO:0004315">
    <property type="term" value="F:3-oxoacyl-[acyl-carrier-protein] synthase activity"/>
    <property type="evidence" value="ECO:0007669"/>
    <property type="project" value="InterPro"/>
</dbReference>
<dbReference type="SMART" id="SM00826">
    <property type="entry name" value="PKS_DH"/>
    <property type="match status" value="1"/>
</dbReference>
<dbReference type="InterPro" id="IPR042104">
    <property type="entry name" value="PKS_dehydratase_sf"/>
</dbReference>
<keyword evidence="1" id="KW-0596">Phosphopantetheine</keyword>
<dbReference type="InterPro" id="IPR018201">
    <property type="entry name" value="Ketoacyl_synth_AS"/>
</dbReference>
<dbReference type="SMART" id="SM00823">
    <property type="entry name" value="PKS_PP"/>
    <property type="match status" value="1"/>
</dbReference>
<feature type="region of interest" description="N-terminal hotdog fold" evidence="7">
    <location>
        <begin position="1386"/>
        <end position="1507"/>
    </location>
</feature>
<sequence>MVASSGISETDIAIVGMAVRVPGASTLTEFWENLRGGVESIRRLDEEELLAAGENPERMADPNYVPAAAPLQGYADFDAEFFGFSPKEAAILDPQHRKFLEVAWEAMENAGHSPGAAGRVGVYAGCGMGSYFYFNICSNPGLVDEVGMFLLRHTGNDKDFLSTRASHVFDLHGPSVNVQTACSTSLVAVHYACKALRDGDCDMALAGGATIELPQGRGYLYKENEILSPDGHCYAFDHRAQGTVFGSGAGVVALKRLKDAIADGDHVWAVIKGSAINNDGAAKAGYLAPSVDGQAEAVAAALRAADVPADTVDYVECHGTGTYLGDPIEVSALTQAFRETTEETGFCRIGSVKTNIGHLDTAAGVASLIKTALALHHRQIPPSLGYEAPNPAIDFDHSPFLVADRLTDWVPHKGPRRAGVNSLGVGGTNAHVVLEEAPARPPSEESDFPFQILCISGRGKAALEANSQALAAHLRAHPGLPLADVAFTLEEGRRGFEKRRVLVAETTEEAAELLETGDPLRVFTHDVLGDAPEVVFMFPGGGAQYAGMARDLYETEPVFAEWMDRGLEHLQKRLDYDIRAIWLPEDGARTEAEARLRQPSVQLPLIMIVEYALAQLWISWGVRPAAMVGHSMGENTAACLAGVLSFEDCIDLVLLRGRLFDTVPAGGMLSVSLPVDELRALIGDHLDIASVNAPDLTAVSGPQAALDRLAADLEARGVDHQRIQIDIAAHSRMLDPILDDFRAFLRGLELRPPKLPVISNRTGRPLAPEQATSPDYWADQLRNTVLFADCIDHLAAEPGRVFLEVGPGKALSSLAQMNPGVKAGQVLSSLRHPDQEMPDDAYFLGVIGRLWACGVEADWTQIWGEARRNRVPLPTYAFQTRRYFIEPGKAADRAEAPAPVRDDNIDGWGWRPVWRPRHADCALDVDSELGDQPLNWLLFEDETGLGAAVATRLEQAGHFVARVRSGDIFARLAEGRYTLAPEQGREGYDALLADLAAQGRLPDRIAHLWLVTDRETFRPGSSLEQSHIEHGFHSLTALGQALGGVDLPGPVHVVAATTGAAARGDEALRYPEKAMIAGPLGVMPRELPGVTCAWLDLHLPMRARGGFLARRRRADGAAIAPLVRPLLEELVAEPGNTVALWRDGRRFAQEYRPVKLDAADAPAEGGTWLITGGFGGIGLTVAADLIRRGGKIALVSRRALPPREDWARHLRMHAPADRVSRMIRAMRELDSLAEGSVMALAADVTNIEAMRAAVAQAEQRLGKITGVIHAAGHIEDAPLLAKTDDSIARVLAPKVAGLRVLDQLFPDGALDMMVLFSSSSTATRPAGQVDYIAANAFLDAWAQARRGGWTRVVTVNWGVWAETGMAAEAMAGRARAQSAPPEPASAPMLDETGFDLAGCRLFVSRLSTDLWVLDQHRTADGVALMPGTGFVELAAEALVEHGETSPFEIRDLYFFRPLNVDDRTPREVVVRLEPRDGGYDLTVHGQLPGGGYALHAQARIVTREDAAHPDPIDLGAVAERCGDARRAAPGGHLRSPQEAHLHFGPRWHVLRAAALGQGEGLARLHLPQEALQDPGDGYRLHPGLLDLATGWAIELAPSYEPSHLWVPVSYGSVRVHAPLPAEISSWVRLAEGREDGTATFHVTLTDGDGRILVEIRDFRMQRLAAGLDFAPPAQPDADAAALGLVAPEPAPLSPAEKRLHHQIRQGIRPDEGPQALRRALATGLPRVVVSSLPLPDLIAQADIPAEPESGPPQSFDRPDLETDYAAPRTELERALAAQFETLLGVSRVGIDDSFFDLGGHSLIAVRLFAQIKRDFGADFPISMLFEAPTVAALAERIAAATGGGAEPATGDAPATDADGAGEQVFRHAVRLHTGSEARKTPFFIVAGMYGNVLNLRHLALLLGEERPVYGLQARGLIGDEAPHATIAEAAADYIDEIRRIQPQGPYVLGGFSGGGITAYEMARQLTDAGEEVATVVMLDTLLPVRPGLTLRDKLMIRMQDFHSKGPRFLLDWARDKIDWRMQQRALARAAGAPSEARFNDRRVGDAFVAASEAYDLKPWNGVIHLFRPPLERHRKITGGRWVNSKRDVVFEDNGWGDWAGRVEVTEVPGDHDSMVLEPNVRVLAARLRDCLARAETRAEAPTAQPPKGGNPEEPLAAE</sequence>
<dbReference type="GO" id="GO:0031177">
    <property type="term" value="F:phosphopantetheine binding"/>
    <property type="evidence" value="ECO:0007669"/>
    <property type="project" value="InterPro"/>
</dbReference>
<evidence type="ECO:0000256" key="4">
    <source>
        <dbReference type="ARBA" id="ARBA00022832"/>
    </source>
</evidence>
<dbReference type="InterPro" id="IPR014043">
    <property type="entry name" value="Acyl_transferase_dom"/>
</dbReference>
<dbReference type="SUPFAM" id="SSF47336">
    <property type="entry name" value="ACP-like"/>
    <property type="match status" value="1"/>
</dbReference>
<dbReference type="EMBL" id="FNVD01000002">
    <property type="protein sequence ID" value="SEF61257.1"/>
    <property type="molecule type" value="Genomic_DNA"/>
</dbReference>
<dbReference type="PANTHER" id="PTHR43775:SF51">
    <property type="entry name" value="INACTIVE PHENOLPHTHIOCEROL SYNTHESIS POLYKETIDE SYNTHASE TYPE I PKS1-RELATED"/>
    <property type="match status" value="1"/>
</dbReference>
<dbReference type="PROSITE" id="PS00606">
    <property type="entry name" value="KS3_1"/>
    <property type="match status" value="1"/>
</dbReference>
<dbReference type="InterPro" id="IPR016036">
    <property type="entry name" value="Malonyl_transacylase_ACP-bd"/>
</dbReference>
<keyword evidence="3 12" id="KW-0808">Transferase</keyword>
<dbReference type="Pfam" id="PF14765">
    <property type="entry name" value="PS-DH"/>
    <property type="match status" value="1"/>
</dbReference>
<dbReference type="SUPFAM" id="SSF53474">
    <property type="entry name" value="alpha/beta-Hydrolases"/>
    <property type="match status" value="1"/>
</dbReference>
<dbReference type="OrthoDB" id="9778690at2"/>
<dbReference type="InterPro" id="IPR009081">
    <property type="entry name" value="PP-bd_ACP"/>
</dbReference>
<dbReference type="Pfam" id="PF21089">
    <property type="entry name" value="PKS_DH_N"/>
    <property type="match status" value="1"/>
</dbReference>
<evidence type="ECO:0000256" key="3">
    <source>
        <dbReference type="ARBA" id="ARBA00022679"/>
    </source>
</evidence>
<dbReference type="SMART" id="SM00822">
    <property type="entry name" value="PKS_KR"/>
    <property type="match status" value="1"/>
</dbReference>
<dbReference type="SUPFAM" id="SSF51735">
    <property type="entry name" value="NAD(P)-binding Rossmann-fold domains"/>
    <property type="match status" value="2"/>
</dbReference>
<dbReference type="Gene3D" id="1.10.1200.10">
    <property type="entry name" value="ACP-like"/>
    <property type="match status" value="1"/>
</dbReference>
<dbReference type="GO" id="GO:0006633">
    <property type="term" value="P:fatty acid biosynthetic process"/>
    <property type="evidence" value="ECO:0007669"/>
    <property type="project" value="InterPro"/>
</dbReference>
<feature type="active site" description="Proton donor; for dehydratase activity" evidence="7">
    <location>
        <position position="1586"/>
    </location>
</feature>
<dbReference type="InterPro" id="IPR049551">
    <property type="entry name" value="PKS_DH_C"/>
</dbReference>
<dbReference type="SMART" id="SM00824">
    <property type="entry name" value="PKS_TE"/>
    <property type="match status" value="1"/>
</dbReference>
<evidence type="ECO:0000256" key="6">
    <source>
        <dbReference type="ARBA" id="ARBA00023268"/>
    </source>
</evidence>
<dbReference type="SMART" id="SM00825">
    <property type="entry name" value="PKS_KS"/>
    <property type="match status" value="1"/>
</dbReference>
<dbReference type="InterPro" id="IPR020807">
    <property type="entry name" value="PKS_DH"/>
</dbReference>
<dbReference type="InterPro" id="IPR020841">
    <property type="entry name" value="PKS_Beta-ketoAc_synthase_dom"/>
</dbReference>
<feature type="domain" description="PKS/mFAS DH" evidence="11">
    <location>
        <begin position="1386"/>
        <end position="1669"/>
    </location>
</feature>
<evidence type="ECO:0000256" key="7">
    <source>
        <dbReference type="PROSITE-ProRule" id="PRU01363"/>
    </source>
</evidence>
<keyword evidence="6" id="KW-0511">Multifunctional enzyme</keyword>
<dbReference type="InterPro" id="IPR014030">
    <property type="entry name" value="Ketoacyl_synth_N"/>
</dbReference>
<name>A0A1H5TGY5_9RHOB</name>
<dbReference type="CDD" id="cd00833">
    <property type="entry name" value="PKS"/>
    <property type="match status" value="1"/>
</dbReference>
<dbReference type="Gene3D" id="3.40.366.10">
    <property type="entry name" value="Malonyl-Coenzyme A Acyl Carrier Protein, domain 2"/>
    <property type="match status" value="1"/>
</dbReference>
<dbReference type="InterPro" id="IPR016039">
    <property type="entry name" value="Thiolase-like"/>
</dbReference>
<dbReference type="FunFam" id="3.40.47.10:FF:000042">
    <property type="entry name" value="Polyketide synthase Pks13"/>
    <property type="match status" value="1"/>
</dbReference>
<feature type="region of interest" description="C-terminal hotdog fold" evidence="7">
    <location>
        <begin position="1522"/>
        <end position="1669"/>
    </location>
</feature>
<dbReference type="InterPro" id="IPR016035">
    <property type="entry name" value="Acyl_Trfase/lysoPLipase"/>
</dbReference>
<proteinExistence type="predicted"/>
<dbReference type="RefSeq" id="WP_104006881.1">
    <property type="nucleotide sequence ID" value="NZ_FNVD01000002.1"/>
</dbReference>
<evidence type="ECO:0000256" key="1">
    <source>
        <dbReference type="ARBA" id="ARBA00022450"/>
    </source>
</evidence>
<dbReference type="PANTHER" id="PTHR43775">
    <property type="entry name" value="FATTY ACID SYNTHASE"/>
    <property type="match status" value="1"/>
</dbReference>
<evidence type="ECO:0000256" key="2">
    <source>
        <dbReference type="ARBA" id="ARBA00022553"/>
    </source>
</evidence>
<keyword evidence="2" id="KW-0597">Phosphoprotein</keyword>
<reference evidence="12 13" key="1">
    <citation type="submission" date="2016-10" db="EMBL/GenBank/DDBJ databases">
        <authorList>
            <person name="de Groot N.N."/>
        </authorList>
    </citation>
    <scope>NUCLEOTIDE SEQUENCE [LARGE SCALE GENOMIC DNA]</scope>
    <source>
        <strain evidence="12 13">DSM 23413</strain>
    </source>
</reference>
<evidence type="ECO:0000259" key="9">
    <source>
        <dbReference type="PROSITE" id="PS50075"/>
    </source>
</evidence>